<dbReference type="RefSeq" id="WP_332867853.1">
    <property type="nucleotide sequence ID" value="NZ_JBAFSM010000097.1"/>
</dbReference>
<dbReference type="Proteomes" id="UP001328733">
    <property type="component" value="Unassembled WGS sequence"/>
</dbReference>
<accession>A0AAW9R1D6</accession>
<comment type="caution">
    <text evidence="1">The sequence shown here is derived from an EMBL/GenBank/DDBJ whole genome shotgun (WGS) entry which is preliminary data.</text>
</comment>
<evidence type="ECO:0000313" key="1">
    <source>
        <dbReference type="EMBL" id="MEG3440378.1"/>
    </source>
</evidence>
<sequence length="90" mass="10137">MTEPTTNKILDDLLSEIKPYASDLGLYALTIGQALSLSMQCAVRARDTEKESQSKLSKWLLSQVVQNQPEIKPIIEKYEQLLSQVEDSPK</sequence>
<dbReference type="AlphaFoldDB" id="A0AAW9R1D6"/>
<proteinExistence type="predicted"/>
<gene>
    <name evidence="1" type="ORF">V0288_24840</name>
</gene>
<dbReference type="EMBL" id="JBAFSM010000097">
    <property type="protein sequence ID" value="MEG3440378.1"/>
    <property type="molecule type" value="Genomic_DNA"/>
</dbReference>
<reference evidence="1 2" key="1">
    <citation type="submission" date="2024-01" db="EMBL/GenBank/DDBJ databases">
        <title>Genomic insights into the taxonomy and metabolism of the cyanobacterium Pannus brasiliensis CCIBt3594.</title>
        <authorList>
            <person name="Machado M."/>
            <person name="Botero N.B."/>
            <person name="Andreote A.P.D."/>
            <person name="Feitosa A.M.T."/>
            <person name="Popin R."/>
            <person name="Sivonen K."/>
            <person name="Fiore M.F."/>
        </authorList>
    </citation>
    <scope>NUCLEOTIDE SEQUENCE [LARGE SCALE GENOMIC DNA]</scope>
    <source>
        <strain evidence="1 2">CCIBt3594</strain>
    </source>
</reference>
<evidence type="ECO:0000313" key="2">
    <source>
        <dbReference type="Proteomes" id="UP001328733"/>
    </source>
</evidence>
<protein>
    <submittedName>
        <fullName evidence="1">Uncharacterized protein</fullName>
    </submittedName>
</protein>
<name>A0AAW9R1D6_9CHRO</name>
<keyword evidence="2" id="KW-1185">Reference proteome</keyword>
<organism evidence="1 2">
    <name type="scientific">Pannus brasiliensis CCIBt3594</name>
    <dbReference type="NCBI Taxonomy" id="1427578"/>
    <lineage>
        <taxon>Bacteria</taxon>
        <taxon>Bacillati</taxon>
        <taxon>Cyanobacteriota</taxon>
        <taxon>Cyanophyceae</taxon>
        <taxon>Oscillatoriophycideae</taxon>
        <taxon>Chroococcales</taxon>
        <taxon>Microcystaceae</taxon>
        <taxon>Pannus</taxon>
    </lineage>
</organism>